<dbReference type="Pfam" id="PF24883">
    <property type="entry name" value="NPHP3_N"/>
    <property type="match status" value="1"/>
</dbReference>
<evidence type="ECO:0000259" key="2">
    <source>
        <dbReference type="PROSITE" id="PS50837"/>
    </source>
</evidence>
<feature type="domain" description="NACHT" evidence="2">
    <location>
        <begin position="85"/>
        <end position="198"/>
    </location>
</feature>
<proteinExistence type="predicted"/>
<evidence type="ECO:0000256" key="1">
    <source>
        <dbReference type="ARBA" id="ARBA00022737"/>
    </source>
</evidence>
<dbReference type="Gene3D" id="3.40.50.300">
    <property type="entry name" value="P-loop containing nucleotide triphosphate hydrolases"/>
    <property type="match status" value="1"/>
</dbReference>
<protein>
    <recommendedName>
        <fullName evidence="2">NACHT domain-containing protein</fullName>
    </recommendedName>
</protein>
<dbReference type="PANTHER" id="PTHR10039">
    <property type="entry name" value="AMELOGENIN"/>
    <property type="match status" value="1"/>
</dbReference>
<dbReference type="PROSITE" id="PS50837">
    <property type="entry name" value="NACHT"/>
    <property type="match status" value="1"/>
</dbReference>
<name>A0AAD5VMP8_9AGAR</name>
<dbReference type="PANTHER" id="PTHR10039:SF17">
    <property type="entry name" value="FUNGAL STAND N-TERMINAL GOODBYE DOMAIN-CONTAINING PROTEIN-RELATED"/>
    <property type="match status" value="1"/>
</dbReference>
<dbReference type="SUPFAM" id="SSF52540">
    <property type="entry name" value="P-loop containing nucleoside triphosphate hydrolases"/>
    <property type="match status" value="1"/>
</dbReference>
<gene>
    <name evidence="3" type="ORF">NP233_g8557</name>
</gene>
<evidence type="ECO:0000313" key="3">
    <source>
        <dbReference type="EMBL" id="KAJ3564027.1"/>
    </source>
</evidence>
<dbReference type="InterPro" id="IPR056884">
    <property type="entry name" value="NPHP3-like_N"/>
</dbReference>
<dbReference type="AlphaFoldDB" id="A0AAD5VMP8"/>
<dbReference type="EMBL" id="JANIEX010000701">
    <property type="protein sequence ID" value="KAJ3564027.1"/>
    <property type="molecule type" value="Genomic_DNA"/>
</dbReference>
<comment type="caution">
    <text evidence="3">The sequence shown here is derived from an EMBL/GenBank/DDBJ whole genome shotgun (WGS) entry which is preliminary data.</text>
</comment>
<reference evidence="3" key="1">
    <citation type="submission" date="2022-07" db="EMBL/GenBank/DDBJ databases">
        <title>Genome Sequence of Leucocoprinus birnbaumii.</title>
        <authorList>
            <person name="Buettner E."/>
        </authorList>
    </citation>
    <scope>NUCLEOTIDE SEQUENCE</scope>
    <source>
        <strain evidence="3">VT141</strain>
    </source>
</reference>
<sequence length="612" mass="69291">MPAHFLENAHNVVVSNSYFIDNSQGSSAVTGAGLQVLLDASIPEAAHDSFARYPPSRCHPATRTDYIEEILAWGQRADHTAEPRRLLWLKGPAGVGKSAIAQTCAESLGRKLAAAFFFSRPNARDDPNRFFTTIAYQLATNHKPYREILDALLRDNPSLVTKSIHQQFQHLIATPIRQLVEQGFVFEGQIIIIDGLDECQGHDFQRDIVQIIANSVQNQTNPFLWAFMSRPEPHLASAFAVLAEKQICGYMEITVTRDDDQELRQYLKDGLGEVQLTHSLLSSWLSDDDLEKLVELAAGLFIYAATVLRFIGQPSPSGPEGQLRAVLALYEHTFNGSSPRFSSKHPLSELDSFYTLIMQQIPQEILPVTLKILLATAYFPRYRDVPPAIEIAKVLGLSESQLRNALCQHLQSVLTLVTIKPREGAPELVIRFYHNSFMEFLHDESRSGSLGLSHAVVPLRKDILDWLTLRNKSLQVASRSSEKRAVQSEMYRCAFRCLLRLCISFPIRQDIHTLRSLRDFDYSISWSQGQWYGVDLSLLFENIPKLHRSSIIRPYWSLSQIRRRFLRNTDRLYTLGNGKGKVLVKVEGAKQGSKLELLPRSPMARCIDFFCR</sequence>
<accession>A0AAD5VMP8</accession>
<dbReference type="InterPro" id="IPR007111">
    <property type="entry name" value="NACHT_NTPase"/>
</dbReference>
<organism evidence="3 4">
    <name type="scientific">Leucocoprinus birnbaumii</name>
    <dbReference type="NCBI Taxonomy" id="56174"/>
    <lineage>
        <taxon>Eukaryota</taxon>
        <taxon>Fungi</taxon>
        <taxon>Dikarya</taxon>
        <taxon>Basidiomycota</taxon>
        <taxon>Agaricomycotina</taxon>
        <taxon>Agaricomycetes</taxon>
        <taxon>Agaricomycetidae</taxon>
        <taxon>Agaricales</taxon>
        <taxon>Agaricineae</taxon>
        <taxon>Agaricaceae</taxon>
        <taxon>Leucocoprinus</taxon>
    </lineage>
</organism>
<dbReference type="Proteomes" id="UP001213000">
    <property type="component" value="Unassembled WGS sequence"/>
</dbReference>
<evidence type="ECO:0000313" key="4">
    <source>
        <dbReference type="Proteomes" id="UP001213000"/>
    </source>
</evidence>
<keyword evidence="4" id="KW-1185">Reference proteome</keyword>
<keyword evidence="1" id="KW-0677">Repeat</keyword>
<dbReference type="InterPro" id="IPR027417">
    <property type="entry name" value="P-loop_NTPase"/>
</dbReference>